<dbReference type="HOGENOM" id="CLU_007727_7_4_1"/>
<keyword evidence="4" id="KW-0804">Transcription</keyword>
<keyword evidence="10" id="KW-1185">Reference proteome</keyword>
<dbReference type="GO" id="GO:0031078">
    <property type="term" value="F:histone H3K14 deacetylase activity, hydrolytic mechanism"/>
    <property type="evidence" value="ECO:0007669"/>
    <property type="project" value="EnsemblFungi"/>
</dbReference>
<dbReference type="GO" id="GO:0032221">
    <property type="term" value="C:Rpd3S complex"/>
    <property type="evidence" value="ECO:0007669"/>
    <property type="project" value="EnsemblFungi"/>
</dbReference>
<evidence type="ECO:0000256" key="1">
    <source>
        <dbReference type="ARBA" id="ARBA00012111"/>
    </source>
</evidence>
<dbReference type="VEuPathDB" id="MicrosporidiaDB:VCUG_01418"/>
<dbReference type="InterPro" id="IPR037138">
    <property type="entry name" value="His_deacetylse_dom_sf"/>
</dbReference>
<dbReference type="GO" id="GO:0034739">
    <property type="term" value="F:histone H4K16 deacetylase activity, hydrolytic mechanism"/>
    <property type="evidence" value="ECO:0007669"/>
    <property type="project" value="EnsemblFungi"/>
</dbReference>
<dbReference type="GO" id="GO:0180032">
    <property type="term" value="F:histone H4K5 deacetylase activity, hydrolytic mechanism"/>
    <property type="evidence" value="ECO:0007669"/>
    <property type="project" value="EnsemblFungi"/>
</dbReference>
<feature type="binding site" evidence="6">
    <location>
        <position position="129"/>
    </location>
    <ligand>
        <name>substrate</name>
    </ligand>
</feature>
<evidence type="ECO:0000313" key="9">
    <source>
        <dbReference type="EMBL" id="ELA47057.1"/>
    </source>
</evidence>
<keyword evidence="4" id="KW-0805">Transcription regulation</keyword>
<reference evidence="10" key="1">
    <citation type="submission" date="2011-03" db="EMBL/GenBank/DDBJ databases">
        <title>The genome sequence of Vavraia culicis strain floridensis.</title>
        <authorList>
            <consortium name="The Broad Institute Genome Sequencing Platform"/>
            <person name="Cuomo C."/>
            <person name="Becnel J."/>
            <person name="Sanscrainte N."/>
            <person name="Young S.K."/>
            <person name="Zeng Q."/>
            <person name="Gargeya S."/>
            <person name="Fitzgerald M."/>
            <person name="Haas B."/>
            <person name="Abouelleil A."/>
            <person name="Alvarado L."/>
            <person name="Arachchi H.M."/>
            <person name="Berlin A."/>
            <person name="Chapman S.B."/>
            <person name="Gearin G."/>
            <person name="Goldberg J."/>
            <person name="Griggs A."/>
            <person name="Gujja S."/>
            <person name="Hansen M."/>
            <person name="Heiman D."/>
            <person name="Howarth C."/>
            <person name="Larimer J."/>
            <person name="Lui A."/>
            <person name="MacDonald P.J.P."/>
            <person name="McCowen C."/>
            <person name="Montmayeur A."/>
            <person name="Murphy C."/>
            <person name="Neiman D."/>
            <person name="Pearson M."/>
            <person name="Priest M."/>
            <person name="Roberts A."/>
            <person name="Saif S."/>
            <person name="Shea T."/>
            <person name="Sisk P."/>
            <person name="Stolte C."/>
            <person name="Sykes S."/>
            <person name="Wortman J."/>
            <person name="Nusbaum C."/>
            <person name="Birren B."/>
        </authorList>
    </citation>
    <scope>NUCLEOTIDE SEQUENCE [LARGE SCALE GENOMIC DNA]</scope>
    <source>
        <strain evidence="10">floridensis</strain>
    </source>
</reference>
<proteinExistence type="inferred from homology"/>
<dbReference type="AlphaFoldDB" id="L2GUM1"/>
<keyword evidence="2 4" id="KW-0378">Hydrolase</keyword>
<keyword evidence="7" id="KW-0479">Metal-binding</keyword>
<dbReference type="InterPro" id="IPR023696">
    <property type="entry name" value="Ureohydrolase_dom_sf"/>
</dbReference>
<evidence type="ECO:0000313" key="10">
    <source>
        <dbReference type="Proteomes" id="UP000011081"/>
    </source>
</evidence>
<feature type="binding site" evidence="6">
    <location>
        <position position="81"/>
    </location>
    <ligand>
        <name>substrate</name>
    </ligand>
</feature>
<dbReference type="InterPro" id="IPR003084">
    <property type="entry name" value="HDAC_I/II"/>
</dbReference>
<dbReference type="GO" id="GO:0032129">
    <property type="term" value="F:histone H3K9 deacetylase activity, hydrolytic mechanism"/>
    <property type="evidence" value="ECO:0007669"/>
    <property type="project" value="EnsemblFungi"/>
</dbReference>
<dbReference type="InParanoid" id="L2GUM1"/>
<organism evidence="9 10">
    <name type="scientific">Vavraia culicis (isolate floridensis)</name>
    <name type="common">Microsporidian parasite</name>
    <dbReference type="NCBI Taxonomy" id="948595"/>
    <lineage>
        <taxon>Eukaryota</taxon>
        <taxon>Fungi</taxon>
        <taxon>Fungi incertae sedis</taxon>
        <taxon>Microsporidia</taxon>
        <taxon>Pleistophoridae</taxon>
        <taxon>Vavraia</taxon>
    </lineage>
</organism>
<dbReference type="EMBL" id="GL877425">
    <property type="protein sequence ID" value="ELA47057.1"/>
    <property type="molecule type" value="Genomic_DNA"/>
</dbReference>
<protein>
    <recommendedName>
        <fullName evidence="1 4">Histone deacetylase</fullName>
        <ecNumber evidence="1 4">3.5.1.98</ecNumber>
    </recommendedName>
</protein>
<dbReference type="OrthoDB" id="1918432at2759"/>
<comment type="subcellular location">
    <subcellularLocation>
        <location evidence="4">Nucleus</location>
    </subcellularLocation>
</comment>
<evidence type="ECO:0000256" key="6">
    <source>
        <dbReference type="PIRSR" id="PIRSR037913-2"/>
    </source>
</evidence>
<evidence type="ECO:0000256" key="4">
    <source>
        <dbReference type="PIRNR" id="PIRNR037913"/>
    </source>
</evidence>
<evidence type="ECO:0000256" key="2">
    <source>
        <dbReference type="ARBA" id="ARBA00022801"/>
    </source>
</evidence>
<dbReference type="PIRSF" id="PIRSF037913">
    <property type="entry name" value="His_deacetylse_1"/>
    <property type="match status" value="1"/>
</dbReference>
<dbReference type="Pfam" id="PF00850">
    <property type="entry name" value="Hist_deacetyl"/>
    <property type="match status" value="1"/>
</dbReference>
<dbReference type="InterPro" id="IPR023801">
    <property type="entry name" value="His_deacetylse_dom"/>
</dbReference>
<accession>L2GUM1</accession>
<dbReference type="OMA" id="ITDFYYL"/>
<evidence type="ECO:0000256" key="5">
    <source>
        <dbReference type="PIRSR" id="PIRSR037913-1"/>
    </source>
</evidence>
<name>L2GUM1_VAVCU</name>
<dbReference type="GO" id="GO:0033698">
    <property type="term" value="C:Rpd3L complex"/>
    <property type="evidence" value="ECO:0007669"/>
    <property type="project" value="EnsemblFungi"/>
</dbReference>
<dbReference type="GO" id="GO:0040029">
    <property type="term" value="P:epigenetic regulation of gene expression"/>
    <property type="evidence" value="ECO:0007669"/>
    <property type="project" value="EnsemblFungi"/>
</dbReference>
<comment type="similarity">
    <text evidence="4">Belongs to the histone deacetylase family. HD Type 1 subfamily.</text>
</comment>
<dbReference type="SUPFAM" id="SSF52768">
    <property type="entry name" value="Arginase/deacetylase"/>
    <property type="match status" value="2"/>
</dbReference>
<dbReference type="GeneID" id="19879296"/>
<evidence type="ECO:0000256" key="3">
    <source>
        <dbReference type="ARBA" id="ARBA00022853"/>
    </source>
</evidence>
<evidence type="ECO:0000256" key="7">
    <source>
        <dbReference type="PIRSR" id="PIRSR037913-3"/>
    </source>
</evidence>
<dbReference type="PANTHER" id="PTHR10625:SF10">
    <property type="entry name" value="HISTONE DEACETYLASE HDAC1"/>
    <property type="match status" value="1"/>
</dbReference>
<keyword evidence="4" id="KW-0539">Nucleus</keyword>
<dbReference type="STRING" id="948595.L2GUM1"/>
<feature type="domain" description="Histone deacetylase" evidence="8">
    <location>
        <begin position="52"/>
        <end position="361"/>
    </location>
</feature>
<dbReference type="PRINTS" id="PR01270">
    <property type="entry name" value="HDASUPER"/>
</dbReference>
<dbReference type="RefSeq" id="XP_008074438.1">
    <property type="nucleotide sequence ID" value="XM_008076247.1"/>
</dbReference>
<dbReference type="InterPro" id="IPR000286">
    <property type="entry name" value="HDACs"/>
</dbReference>
<dbReference type="GO" id="GO:0070210">
    <property type="term" value="C:Rpd3L-Expanded complex"/>
    <property type="evidence" value="ECO:0007669"/>
    <property type="project" value="EnsemblFungi"/>
</dbReference>
<dbReference type="Gene3D" id="3.40.800.20">
    <property type="entry name" value="Histone deacetylase domain"/>
    <property type="match status" value="1"/>
</dbReference>
<feature type="binding site" evidence="6">
    <location>
        <position position="346"/>
    </location>
    <ligand>
        <name>substrate</name>
    </ligand>
</feature>
<feature type="binding site" evidence="7">
    <location>
        <position position="307"/>
    </location>
    <ligand>
        <name>a divalent metal cation</name>
        <dbReference type="ChEBI" id="CHEBI:60240"/>
    </ligand>
</feature>
<feature type="active site" description="Proton acceptor" evidence="5">
    <location>
        <position position="121"/>
    </location>
</feature>
<comment type="catalytic activity">
    <reaction evidence="4">
        <text>N(6)-acetyl-L-lysyl-[histone] + H2O = L-lysyl-[histone] + acetate</text>
        <dbReference type="Rhea" id="RHEA:58196"/>
        <dbReference type="Rhea" id="RHEA-COMP:9845"/>
        <dbReference type="Rhea" id="RHEA-COMP:11338"/>
        <dbReference type="ChEBI" id="CHEBI:15377"/>
        <dbReference type="ChEBI" id="CHEBI:29969"/>
        <dbReference type="ChEBI" id="CHEBI:30089"/>
        <dbReference type="ChEBI" id="CHEBI:61930"/>
        <dbReference type="EC" id="3.5.1.98"/>
    </reaction>
</comment>
<evidence type="ECO:0000259" key="8">
    <source>
        <dbReference type="Pfam" id="PF00850"/>
    </source>
</evidence>
<dbReference type="GO" id="GO:0180033">
    <property type="term" value="F:histone H4K8 deacetylase activity, hydrolytic mechanism"/>
    <property type="evidence" value="ECO:0007669"/>
    <property type="project" value="EnsemblFungi"/>
</dbReference>
<gene>
    <name evidence="9" type="ORF">VCUG_01418</name>
</gene>
<feature type="binding site" evidence="7">
    <location>
        <position position="156"/>
    </location>
    <ligand>
        <name>a divalent metal cation</name>
        <dbReference type="ChEBI" id="CHEBI:60240"/>
    </ligand>
</feature>
<feature type="binding site" evidence="7">
    <location>
        <position position="158"/>
    </location>
    <ligand>
        <name>a divalent metal cation</name>
        <dbReference type="ChEBI" id="CHEBI:60240"/>
    </ligand>
</feature>
<keyword evidence="3 4" id="KW-0156">Chromatin regulator</keyword>
<dbReference type="Proteomes" id="UP000011081">
    <property type="component" value="Unassembled WGS sequence"/>
</dbReference>
<dbReference type="PANTHER" id="PTHR10625">
    <property type="entry name" value="HISTONE DEACETYLASE HDAC1-RELATED"/>
    <property type="match status" value="1"/>
</dbReference>
<dbReference type="EC" id="3.5.1.98" evidence="1 4"/>
<dbReference type="GO" id="GO:0046872">
    <property type="term" value="F:metal ion binding"/>
    <property type="evidence" value="ECO:0007669"/>
    <property type="project" value="UniProtKB-KW"/>
</dbReference>
<dbReference type="GO" id="GO:0140937">
    <property type="term" value="F:histone H4K12 deacetylase activity, hydrolytic mechanism"/>
    <property type="evidence" value="ECO:0007669"/>
    <property type="project" value="EnsemblFungi"/>
</dbReference>
<sequence>MPDFLPFRANMKVAYTFNKDVGNYHYGKHHPMKPHRSAIVNNLIHLYRLNNHMDVLAPTERDASGYHPDGYPFDDMKTTDDCPLFYGRKAFCAEYTSNSMCAANALLTYDVAINWAGGMHHARKNSPSGFCYMNDIVMAIQRLLNSFERVMYIDIDIHHGDGVEEAFGLNERVLTCSFHKYGDGYFPGTGNLLSNHFLREKATPSHTQCRTSAGLAKNVWSKNAPGSRIVDDAHVFDSGANLNDSSPDRGLTMYKPFQKEKKIKNVINVPLRTGIDDWSYKYVFEPVTSSIIRKFDPSVIVVQCGADSLGEDRLGCFNLSVQGHGACVEYLKSFNKKMLVVGGGGYTLNNVVRAWTYETSVLAGVEIAGDIPEGPYTEYFQPSNSLFPDFKRKYENENTKSYLDSIAGYIQNVVDKG</sequence>